<evidence type="ECO:0000256" key="6">
    <source>
        <dbReference type="HAMAP-Rule" id="MF_00944"/>
    </source>
</evidence>
<reference evidence="9 10" key="1">
    <citation type="submission" date="2018-06" db="EMBL/GenBank/DDBJ databases">
        <title>Extensive metabolic versatility and redundancy in microbially diverse, dynamic hydrothermal sediments.</title>
        <authorList>
            <person name="Dombrowski N."/>
            <person name="Teske A."/>
            <person name="Baker B.J."/>
        </authorList>
    </citation>
    <scope>NUCLEOTIDE SEQUENCE [LARGE SCALE GENOMIC DNA]</scope>
    <source>
        <strain evidence="9">B3_G15</strain>
    </source>
</reference>
<dbReference type="FunFam" id="3.10.20.30:FF:000001">
    <property type="entry name" value="Ribosome-binding ATPase YchF"/>
    <property type="match status" value="1"/>
</dbReference>
<dbReference type="InterPro" id="IPR012675">
    <property type="entry name" value="Beta-grasp_dom_sf"/>
</dbReference>
<feature type="binding site" evidence="6">
    <location>
        <begin position="13"/>
        <end position="18"/>
    </location>
    <ligand>
        <name>ATP</name>
        <dbReference type="ChEBI" id="CHEBI:30616"/>
    </ligand>
</feature>
<accession>A0A662DEV4</accession>
<dbReference type="PANTHER" id="PTHR23305:SF18">
    <property type="entry name" value="OBG-TYPE G DOMAIN-CONTAINING PROTEIN"/>
    <property type="match status" value="1"/>
</dbReference>
<dbReference type="InterPro" id="IPR006073">
    <property type="entry name" value="GTP-bd"/>
</dbReference>
<keyword evidence="5" id="KW-0460">Magnesium</keyword>
<dbReference type="InterPro" id="IPR023192">
    <property type="entry name" value="TGS-like_dom_sf"/>
</dbReference>
<dbReference type="EMBL" id="QMQA01000065">
    <property type="protein sequence ID" value="RLE14005.1"/>
    <property type="molecule type" value="Genomic_DNA"/>
</dbReference>
<sequence length="363" mass="40264">MATLSGGIIGLPNAGKSTVFNALTKGAAAVASYPFCTVSPNVGVVPVPDPRLKKLAELVNPEVVTPATIEVVDVAGLIKGAHKGEGLGNEFLSRIRGVDVLIQVVRCFDARVPHPEGSIDPVRDVETIKIELFLSDLDIVHRRLTRLNKLLKSPIKKDEKTVEVLHKMEKALSEGIFPQQVISAEEYEIMEKEGFLSLKPMFYVANIGEEDLESPSSHLERFREFANRERLEVIEICAQLEAELAEFSEEERKKFIKEMGVKENAVEKLAREIARKLNLITFFTITGGREVRAWAIKEGSSAVEAAGKVHSDMKRGFVRAEVIGVEELLDAGSFKRAKSEGKVRVEGREYRIKDGDVVHFLFT</sequence>
<dbReference type="AlphaFoldDB" id="A0A662DEV4"/>
<dbReference type="PIRSF" id="PIRSF006641">
    <property type="entry name" value="CHP00092"/>
    <property type="match status" value="1"/>
</dbReference>
<feature type="domain" description="TGS" evidence="8">
    <location>
        <begin position="278"/>
        <end position="362"/>
    </location>
</feature>
<dbReference type="GO" id="GO:0005524">
    <property type="term" value="F:ATP binding"/>
    <property type="evidence" value="ECO:0007669"/>
    <property type="project" value="UniProtKB-UniRule"/>
</dbReference>
<evidence type="ECO:0000256" key="3">
    <source>
        <dbReference type="ARBA" id="ARBA00022741"/>
    </source>
</evidence>
<dbReference type="NCBIfam" id="TIGR00092">
    <property type="entry name" value="redox-regulated ATPase YchF"/>
    <property type="match status" value="1"/>
</dbReference>
<dbReference type="InterPro" id="IPR031167">
    <property type="entry name" value="G_OBG"/>
</dbReference>
<proteinExistence type="inferred from homology"/>
<dbReference type="PANTHER" id="PTHR23305">
    <property type="entry name" value="OBG GTPASE FAMILY"/>
    <property type="match status" value="1"/>
</dbReference>
<dbReference type="InterPro" id="IPR027417">
    <property type="entry name" value="P-loop_NTPase"/>
</dbReference>
<dbReference type="SUPFAM" id="SSF52540">
    <property type="entry name" value="P-loop containing nucleoside triphosphate hydrolases"/>
    <property type="match status" value="1"/>
</dbReference>
<evidence type="ECO:0000313" key="9">
    <source>
        <dbReference type="EMBL" id="RLE14005.1"/>
    </source>
</evidence>
<dbReference type="InterPro" id="IPR013029">
    <property type="entry name" value="YchF_C"/>
</dbReference>
<dbReference type="InterPro" id="IPR004396">
    <property type="entry name" value="ATPase_YchF/OLA1"/>
</dbReference>
<keyword evidence="3 6" id="KW-0547">Nucleotide-binding</keyword>
<dbReference type="CDD" id="cd01900">
    <property type="entry name" value="YchF"/>
    <property type="match status" value="1"/>
</dbReference>
<comment type="function">
    <text evidence="6">ATPase that binds to both the 70S ribosome and the 50S ribosomal subunit in a nucleotide-independent manner.</text>
</comment>
<evidence type="ECO:0000256" key="5">
    <source>
        <dbReference type="ARBA" id="ARBA00022842"/>
    </source>
</evidence>
<dbReference type="PRINTS" id="PR00326">
    <property type="entry name" value="GTP1OBG"/>
</dbReference>
<dbReference type="GO" id="GO:0016887">
    <property type="term" value="F:ATP hydrolysis activity"/>
    <property type="evidence" value="ECO:0007669"/>
    <property type="project" value="UniProtKB-UniRule"/>
</dbReference>
<feature type="domain" description="OBG-type G" evidence="7">
    <location>
        <begin position="4"/>
        <end position="256"/>
    </location>
</feature>
<comment type="cofactor">
    <cofactor evidence="1">
        <name>Mg(2+)</name>
        <dbReference type="ChEBI" id="CHEBI:18420"/>
    </cofactor>
</comment>
<evidence type="ECO:0000256" key="4">
    <source>
        <dbReference type="ARBA" id="ARBA00022840"/>
    </source>
</evidence>
<dbReference type="InterPro" id="IPR012676">
    <property type="entry name" value="TGS-like"/>
</dbReference>
<dbReference type="SUPFAM" id="SSF81271">
    <property type="entry name" value="TGS-like"/>
    <property type="match status" value="1"/>
</dbReference>
<dbReference type="InterPro" id="IPR041706">
    <property type="entry name" value="YchF_N"/>
</dbReference>
<gene>
    <name evidence="6" type="primary">ychF</name>
    <name evidence="9" type="ORF">DRJ04_03190</name>
</gene>
<dbReference type="FunFam" id="1.10.150.300:FF:000001">
    <property type="entry name" value="Ribosome-binding ATPase YchF"/>
    <property type="match status" value="1"/>
</dbReference>
<evidence type="ECO:0000256" key="1">
    <source>
        <dbReference type="ARBA" id="ARBA00001946"/>
    </source>
</evidence>
<comment type="caution">
    <text evidence="9">The sequence shown here is derived from an EMBL/GenBank/DDBJ whole genome shotgun (WGS) entry which is preliminary data.</text>
</comment>
<dbReference type="Gene3D" id="3.10.20.30">
    <property type="match status" value="1"/>
</dbReference>
<dbReference type="PROSITE" id="PS51880">
    <property type="entry name" value="TGS"/>
    <property type="match status" value="1"/>
</dbReference>
<keyword evidence="2" id="KW-0479">Metal-binding</keyword>
<evidence type="ECO:0000256" key="2">
    <source>
        <dbReference type="ARBA" id="ARBA00022723"/>
    </source>
</evidence>
<evidence type="ECO:0000313" key="10">
    <source>
        <dbReference type="Proteomes" id="UP000280417"/>
    </source>
</evidence>
<dbReference type="InterPro" id="IPR004095">
    <property type="entry name" value="TGS"/>
</dbReference>
<keyword evidence="4 6" id="KW-0067">ATP-binding</keyword>
<dbReference type="GO" id="GO:0005525">
    <property type="term" value="F:GTP binding"/>
    <property type="evidence" value="ECO:0007669"/>
    <property type="project" value="InterPro"/>
</dbReference>
<protein>
    <recommendedName>
        <fullName evidence="6">Ribosome-binding ATPase YchF</fullName>
    </recommendedName>
</protein>
<dbReference type="Gene3D" id="1.10.150.300">
    <property type="entry name" value="TGS-like domain"/>
    <property type="match status" value="1"/>
</dbReference>
<dbReference type="GO" id="GO:0005737">
    <property type="term" value="C:cytoplasm"/>
    <property type="evidence" value="ECO:0007669"/>
    <property type="project" value="TreeGrafter"/>
</dbReference>
<organism evidence="9 10">
    <name type="scientific">Aerophobetes bacterium</name>
    <dbReference type="NCBI Taxonomy" id="2030807"/>
    <lineage>
        <taxon>Bacteria</taxon>
        <taxon>Candidatus Aerophobota</taxon>
    </lineage>
</organism>
<dbReference type="Gene3D" id="3.40.50.300">
    <property type="entry name" value="P-loop containing nucleotide triphosphate hydrolases"/>
    <property type="match status" value="1"/>
</dbReference>
<dbReference type="Pfam" id="PF06071">
    <property type="entry name" value="YchF-GTPase_C"/>
    <property type="match status" value="1"/>
</dbReference>
<dbReference type="HAMAP" id="MF_00944">
    <property type="entry name" value="YchF_OLA1_ATPase"/>
    <property type="match status" value="1"/>
</dbReference>
<name>A0A662DEV4_UNCAE</name>
<evidence type="ECO:0000259" key="7">
    <source>
        <dbReference type="PROSITE" id="PS51710"/>
    </source>
</evidence>
<comment type="similarity">
    <text evidence="6">Belongs to the TRAFAC class OBG-HflX-like GTPase superfamily. OBG GTPase family. YchF/OLA1 subfamily.</text>
</comment>
<dbReference type="GO" id="GO:0046872">
    <property type="term" value="F:metal ion binding"/>
    <property type="evidence" value="ECO:0007669"/>
    <property type="project" value="UniProtKB-KW"/>
</dbReference>
<dbReference type="GO" id="GO:0043023">
    <property type="term" value="F:ribosomal large subunit binding"/>
    <property type="evidence" value="ECO:0007669"/>
    <property type="project" value="UniProtKB-UniRule"/>
</dbReference>
<dbReference type="PROSITE" id="PS51710">
    <property type="entry name" value="G_OBG"/>
    <property type="match status" value="1"/>
</dbReference>
<evidence type="ECO:0000259" key="8">
    <source>
        <dbReference type="PROSITE" id="PS51880"/>
    </source>
</evidence>
<dbReference type="Pfam" id="PF01926">
    <property type="entry name" value="MMR_HSR1"/>
    <property type="match status" value="1"/>
</dbReference>
<dbReference type="Proteomes" id="UP000280417">
    <property type="component" value="Unassembled WGS sequence"/>
</dbReference>